<feature type="signal peptide" evidence="1">
    <location>
        <begin position="1"/>
        <end position="22"/>
    </location>
</feature>
<protein>
    <submittedName>
        <fullName evidence="2">Uncharacterized protein</fullName>
    </submittedName>
</protein>
<dbReference type="AlphaFoldDB" id="A0ABD3P8M9"/>
<dbReference type="Proteomes" id="UP001516023">
    <property type="component" value="Unassembled WGS sequence"/>
</dbReference>
<accession>A0ABD3P8M9</accession>
<evidence type="ECO:0000256" key="1">
    <source>
        <dbReference type="SAM" id="SignalP"/>
    </source>
</evidence>
<comment type="caution">
    <text evidence="2">The sequence shown here is derived from an EMBL/GenBank/DDBJ whole genome shotgun (WGS) entry which is preliminary data.</text>
</comment>
<keyword evidence="1" id="KW-0732">Signal</keyword>
<evidence type="ECO:0000313" key="2">
    <source>
        <dbReference type="EMBL" id="KAL3784358.1"/>
    </source>
</evidence>
<dbReference type="EMBL" id="JABMIG020000238">
    <property type="protein sequence ID" value="KAL3784358.1"/>
    <property type="molecule type" value="Genomic_DNA"/>
</dbReference>
<proteinExistence type="predicted"/>
<name>A0ABD3P8M9_9STRA</name>
<organism evidence="2 3">
    <name type="scientific">Cyclotella cryptica</name>
    <dbReference type="NCBI Taxonomy" id="29204"/>
    <lineage>
        <taxon>Eukaryota</taxon>
        <taxon>Sar</taxon>
        <taxon>Stramenopiles</taxon>
        <taxon>Ochrophyta</taxon>
        <taxon>Bacillariophyta</taxon>
        <taxon>Coscinodiscophyceae</taxon>
        <taxon>Thalassiosirophycidae</taxon>
        <taxon>Stephanodiscales</taxon>
        <taxon>Stephanodiscaceae</taxon>
        <taxon>Cyclotella</taxon>
    </lineage>
</organism>
<sequence length="206" mass="22713">MGMPLLLFVEAIIIACVLQASAGFLSTSTKQTKAHSQFRTNYGIKKSSIERNGRHKAFMSIFDDVAKFFSGLNNNDDDVPPNQSKFEVSDVEDVDGAYTGSKRIITIPEPNSWKAQQFDNAEVNLRYCDLSGSIIIQFADDAITIDRLGSAPSMKYLLHESIVLNGFLDELNAIVFEGDVVEENRLLTLPDPGDAIEKARGVLSFS</sequence>
<gene>
    <name evidence="2" type="ORF">HJC23_004121</name>
</gene>
<reference evidence="2 3" key="1">
    <citation type="journal article" date="2020" name="G3 (Bethesda)">
        <title>Improved Reference Genome for Cyclotella cryptica CCMP332, a Model for Cell Wall Morphogenesis, Salinity Adaptation, and Lipid Production in Diatoms (Bacillariophyta).</title>
        <authorList>
            <person name="Roberts W.R."/>
            <person name="Downey K.M."/>
            <person name="Ruck E.C."/>
            <person name="Traller J.C."/>
            <person name="Alverson A.J."/>
        </authorList>
    </citation>
    <scope>NUCLEOTIDE SEQUENCE [LARGE SCALE GENOMIC DNA]</scope>
    <source>
        <strain evidence="2 3">CCMP332</strain>
    </source>
</reference>
<evidence type="ECO:0000313" key="3">
    <source>
        <dbReference type="Proteomes" id="UP001516023"/>
    </source>
</evidence>
<feature type="chain" id="PRO_5044893324" evidence="1">
    <location>
        <begin position="23"/>
        <end position="206"/>
    </location>
</feature>
<keyword evidence="3" id="KW-1185">Reference proteome</keyword>